<dbReference type="Proteomes" id="UP000282076">
    <property type="component" value="Unassembled WGS sequence"/>
</dbReference>
<organism evidence="1 2">
    <name type="scientific">Cohnella endophytica</name>
    <dbReference type="NCBI Taxonomy" id="2419778"/>
    <lineage>
        <taxon>Bacteria</taxon>
        <taxon>Bacillati</taxon>
        <taxon>Bacillota</taxon>
        <taxon>Bacilli</taxon>
        <taxon>Bacillales</taxon>
        <taxon>Paenibacillaceae</taxon>
        <taxon>Cohnella</taxon>
    </lineage>
</organism>
<evidence type="ECO:0000313" key="2">
    <source>
        <dbReference type="Proteomes" id="UP000282076"/>
    </source>
</evidence>
<sequence>MDMESMQAGFATQDQAESVIKKLASLRGDRFRLERTRAALSDTRTEFAEESGLAASTQAPLEFTFSANVPGDAAEQARAVIAEAGGRMLEP</sequence>
<evidence type="ECO:0000313" key="1">
    <source>
        <dbReference type="EMBL" id="RKP55199.1"/>
    </source>
</evidence>
<reference evidence="1 2" key="1">
    <citation type="submission" date="2018-10" db="EMBL/GenBank/DDBJ databases">
        <title>Cohnella sp. M2MS4P-1, whole genome shotgun sequence.</title>
        <authorList>
            <person name="Tuo L."/>
        </authorList>
    </citation>
    <scope>NUCLEOTIDE SEQUENCE [LARGE SCALE GENOMIC DNA]</scope>
    <source>
        <strain evidence="1 2">M2MS4P-1</strain>
    </source>
</reference>
<gene>
    <name evidence="1" type="ORF">D7Z26_08255</name>
</gene>
<dbReference type="OrthoDB" id="2680718at2"/>
<proteinExistence type="predicted"/>
<name>A0A494XZ18_9BACL</name>
<protein>
    <submittedName>
        <fullName evidence="1">Uncharacterized protein</fullName>
    </submittedName>
</protein>
<dbReference type="RefSeq" id="WP_120975734.1">
    <property type="nucleotide sequence ID" value="NZ_RBZM01000004.1"/>
</dbReference>
<dbReference type="EMBL" id="RBZM01000004">
    <property type="protein sequence ID" value="RKP55199.1"/>
    <property type="molecule type" value="Genomic_DNA"/>
</dbReference>
<accession>A0A494XZ18</accession>
<dbReference type="AlphaFoldDB" id="A0A494XZ18"/>
<keyword evidence="2" id="KW-1185">Reference proteome</keyword>
<comment type="caution">
    <text evidence="1">The sequence shown here is derived from an EMBL/GenBank/DDBJ whole genome shotgun (WGS) entry which is preliminary data.</text>
</comment>